<proteinExistence type="predicted"/>
<evidence type="ECO:0000313" key="3">
    <source>
        <dbReference type="Proteomes" id="UP000265663"/>
    </source>
</evidence>
<dbReference type="Proteomes" id="UP000265663">
    <property type="component" value="Unassembled WGS sequence"/>
</dbReference>
<protein>
    <submittedName>
        <fullName evidence="2">Gpi anchored</fullName>
    </submittedName>
</protein>
<sequence>MSSKIILACLLSLAAAQNKASTTTISIPWIGGDGDGVLTDISASIISANPTATTMALYCATATPDCGLFPAEILVVGPSTYNINMGDPTPGSDFTATMDCVVAKSAVCMESASGSEANFPGSSTTTYEADEVATAGLIVTAGVEKLNAKVDASTTVESKASSTGISTSVSGSAGSKSSSLAASTGSVQVSASASATGSAAKATATGAAPVNAVSGGLLGIAAGVLGGLLL</sequence>
<name>A0A3M7M6M8_9PLEO</name>
<reference evidence="2 3" key="1">
    <citation type="journal article" date="2014" name="PLoS ONE">
        <title>De novo Genome Assembly of the Fungal Plant Pathogen Pyrenophora semeniperda.</title>
        <authorList>
            <person name="Soliai M.M."/>
            <person name="Meyer S.E."/>
            <person name="Udall J.A."/>
            <person name="Elzinga D.E."/>
            <person name="Hermansen R.A."/>
            <person name="Bodily P.M."/>
            <person name="Hart A.A."/>
            <person name="Coleman C.E."/>
        </authorList>
    </citation>
    <scope>NUCLEOTIDE SEQUENCE [LARGE SCALE GENOMIC DNA]</scope>
    <source>
        <strain evidence="2 3">CCB06</strain>
        <tissue evidence="2">Mycelium</tissue>
    </source>
</reference>
<dbReference type="AlphaFoldDB" id="A0A3M7M6M8"/>
<gene>
    <name evidence="2" type="ORF">GMOD_00000088</name>
</gene>
<dbReference type="OrthoDB" id="4991875at2759"/>
<dbReference type="PANTHER" id="PTHR40640">
    <property type="entry name" value="ANCHORED GLYCOPROTEIN, PUTATIVE (AFU_ORTHOLOGUE AFUA_8G04860)-RELATED"/>
    <property type="match status" value="1"/>
</dbReference>
<feature type="chain" id="PRO_5018074945" evidence="1">
    <location>
        <begin position="17"/>
        <end position="230"/>
    </location>
</feature>
<evidence type="ECO:0000256" key="1">
    <source>
        <dbReference type="SAM" id="SignalP"/>
    </source>
</evidence>
<feature type="signal peptide" evidence="1">
    <location>
        <begin position="1"/>
        <end position="16"/>
    </location>
</feature>
<organism evidence="2 3">
    <name type="scientific">Pyrenophora seminiperda CCB06</name>
    <dbReference type="NCBI Taxonomy" id="1302712"/>
    <lineage>
        <taxon>Eukaryota</taxon>
        <taxon>Fungi</taxon>
        <taxon>Dikarya</taxon>
        <taxon>Ascomycota</taxon>
        <taxon>Pezizomycotina</taxon>
        <taxon>Dothideomycetes</taxon>
        <taxon>Pleosporomycetidae</taxon>
        <taxon>Pleosporales</taxon>
        <taxon>Pleosporineae</taxon>
        <taxon>Pleosporaceae</taxon>
        <taxon>Pyrenophora</taxon>
    </lineage>
</organism>
<keyword evidence="3" id="KW-1185">Reference proteome</keyword>
<dbReference type="PANTHER" id="PTHR40640:SF1">
    <property type="entry name" value="ANCHORED GLYCOPROTEIN, PUTATIVE (AFU_ORTHOLOGUE AFUA_8G04860)-RELATED"/>
    <property type="match status" value="1"/>
</dbReference>
<evidence type="ECO:0000313" key="2">
    <source>
        <dbReference type="EMBL" id="RMZ70049.1"/>
    </source>
</evidence>
<keyword evidence="1" id="KW-0732">Signal</keyword>
<accession>A0A3M7M6M8</accession>
<dbReference type="EMBL" id="KE747824">
    <property type="protein sequence ID" value="RMZ70049.1"/>
    <property type="molecule type" value="Genomic_DNA"/>
</dbReference>